<accession>A0ABS1B8V1</accession>
<dbReference type="Gene3D" id="3.10.580.10">
    <property type="entry name" value="CBS-domain"/>
    <property type="match status" value="1"/>
</dbReference>
<evidence type="ECO:0000259" key="14">
    <source>
        <dbReference type="PROSITE" id="PS51846"/>
    </source>
</evidence>
<dbReference type="PANTHER" id="PTHR43099:SF6">
    <property type="entry name" value="UPF0053 PROTEIN RV1842C"/>
    <property type="match status" value="1"/>
</dbReference>
<dbReference type="PANTHER" id="PTHR43099">
    <property type="entry name" value="UPF0053 PROTEIN YRKA"/>
    <property type="match status" value="1"/>
</dbReference>
<proteinExistence type="inferred from homology"/>
<keyword evidence="3" id="KW-1003">Cell membrane</keyword>
<evidence type="ECO:0000256" key="9">
    <source>
        <dbReference type="PROSITE-ProRule" id="PRU00703"/>
    </source>
</evidence>
<dbReference type="InterPro" id="IPR036318">
    <property type="entry name" value="FAD-bd_PCMH-like_sf"/>
</dbReference>
<dbReference type="EMBL" id="JAEDAJ010000001">
    <property type="protein sequence ID" value="MBK0330385.1"/>
    <property type="molecule type" value="Genomic_DNA"/>
</dbReference>
<comment type="subcellular location">
    <subcellularLocation>
        <location evidence="1">Cell membrane</location>
        <topology evidence="1">Multi-pass membrane protein</topology>
    </subcellularLocation>
</comment>
<dbReference type="Proteomes" id="UP000612352">
    <property type="component" value="Unassembled WGS sequence"/>
</dbReference>
<dbReference type="InterPro" id="IPR044751">
    <property type="entry name" value="Ion_transp-like_CBS"/>
</dbReference>
<dbReference type="SUPFAM" id="SSF54631">
    <property type="entry name" value="CBS-domain pair"/>
    <property type="match status" value="1"/>
</dbReference>
<name>A0ABS1B8V1_9MICO</name>
<evidence type="ECO:0000256" key="5">
    <source>
        <dbReference type="ARBA" id="ARBA00022737"/>
    </source>
</evidence>
<dbReference type="Pfam" id="PF01595">
    <property type="entry name" value="CNNM"/>
    <property type="match status" value="1"/>
</dbReference>
<evidence type="ECO:0000256" key="1">
    <source>
        <dbReference type="ARBA" id="ARBA00004651"/>
    </source>
</evidence>
<evidence type="ECO:0000256" key="10">
    <source>
        <dbReference type="PROSITE-ProRule" id="PRU01193"/>
    </source>
</evidence>
<dbReference type="Pfam" id="PF03471">
    <property type="entry name" value="CorC_HlyC"/>
    <property type="match status" value="1"/>
</dbReference>
<dbReference type="Pfam" id="PF00571">
    <property type="entry name" value="CBS"/>
    <property type="match status" value="2"/>
</dbReference>
<gene>
    <name evidence="15" type="ORF">I8D64_03095</name>
</gene>
<dbReference type="InterPro" id="IPR002550">
    <property type="entry name" value="CNNM"/>
</dbReference>
<sequence>MTWILLAAGIVLTLGTAVFVASEFSLVALDRHTVEKARDGGDKRAGGVLHALTHLSTNLSGAQLGITITTLLFGFAVQDPLAGLLTPLARAAGLGEDVAVPVSVVVAMVIAYAFSMIFGELVPKNLAIATPMGTARIVAPIQHGFTMIFKPLIAVFNATANAVLRLVNIEPQEELSAARSPAELESLVRHSARAGTLDEGTAVLLSRTLQLGDREAGDVLTHRGAMVSVAADTSAQEVLELSRTTGHSRFPVTDGGEDDIVGVVQVRQAVAVPRPERSRTPASELMAEIPRVPETVPLDDLLIDLRDVGAQLAVVVDEYGGTSGIVTLEDVIEEIVGEVSDEHDDDEPERFLPDGEDGWSVSGLMRPDEIRRELGVRVPESADYDTLGGLVMDNLHRVPAAGDVVDVAGLRLEVLEMDGRRVDQVRLRATDPAALVRREEENEDESADERKADHR</sequence>
<feature type="domain" description="CBS" evidence="13">
    <location>
        <begin position="285"/>
        <end position="342"/>
    </location>
</feature>
<keyword evidence="4 10" id="KW-0812">Transmembrane</keyword>
<evidence type="ECO:0000256" key="6">
    <source>
        <dbReference type="ARBA" id="ARBA00022989"/>
    </source>
</evidence>
<evidence type="ECO:0000256" key="4">
    <source>
        <dbReference type="ARBA" id="ARBA00022692"/>
    </source>
</evidence>
<keyword evidence="6 10" id="KW-1133">Transmembrane helix</keyword>
<comment type="caution">
    <text evidence="15">The sequence shown here is derived from an EMBL/GenBank/DDBJ whole genome shotgun (WGS) entry which is preliminary data.</text>
</comment>
<evidence type="ECO:0000259" key="13">
    <source>
        <dbReference type="PROSITE" id="PS51371"/>
    </source>
</evidence>
<dbReference type="InterPro" id="IPR016169">
    <property type="entry name" value="FAD-bd_PCMH_sub2"/>
</dbReference>
<evidence type="ECO:0000313" key="16">
    <source>
        <dbReference type="Proteomes" id="UP000612352"/>
    </source>
</evidence>
<dbReference type="RefSeq" id="WP_200501004.1">
    <property type="nucleotide sequence ID" value="NZ_JAEDAJ010000001.1"/>
</dbReference>
<keyword evidence="8 10" id="KW-0472">Membrane</keyword>
<dbReference type="SUPFAM" id="SSF56176">
    <property type="entry name" value="FAD-binding/transporter-associated domain-like"/>
    <property type="match status" value="1"/>
</dbReference>
<dbReference type="SMART" id="SM00116">
    <property type="entry name" value="CBS"/>
    <property type="match status" value="2"/>
</dbReference>
<dbReference type="InterPro" id="IPR000644">
    <property type="entry name" value="CBS_dom"/>
</dbReference>
<evidence type="ECO:0000256" key="3">
    <source>
        <dbReference type="ARBA" id="ARBA00022475"/>
    </source>
</evidence>
<dbReference type="SMART" id="SM01091">
    <property type="entry name" value="CorC_HlyC"/>
    <property type="match status" value="1"/>
</dbReference>
<feature type="domain" description="CNNM transmembrane" evidence="14">
    <location>
        <begin position="1"/>
        <end position="201"/>
    </location>
</feature>
<organism evidence="15 16">
    <name type="scientific">Brachybacterium halotolerans</name>
    <dbReference type="NCBI Taxonomy" id="2795215"/>
    <lineage>
        <taxon>Bacteria</taxon>
        <taxon>Bacillati</taxon>
        <taxon>Actinomycetota</taxon>
        <taxon>Actinomycetes</taxon>
        <taxon>Micrococcales</taxon>
        <taxon>Dermabacteraceae</taxon>
        <taxon>Brachybacterium</taxon>
    </lineage>
</organism>
<dbReference type="PROSITE" id="PS51846">
    <property type="entry name" value="CNNM"/>
    <property type="match status" value="1"/>
</dbReference>
<evidence type="ECO:0000256" key="12">
    <source>
        <dbReference type="SAM" id="Phobius"/>
    </source>
</evidence>
<evidence type="ECO:0000256" key="7">
    <source>
        <dbReference type="ARBA" id="ARBA00023122"/>
    </source>
</evidence>
<keyword evidence="16" id="KW-1185">Reference proteome</keyword>
<reference evidence="15 16" key="1">
    <citation type="submission" date="2020-12" db="EMBL/GenBank/DDBJ databases">
        <title>Brachybacterium sp. MASK1Z-5, whole genome shotgun sequence.</title>
        <authorList>
            <person name="Tuo L."/>
        </authorList>
    </citation>
    <scope>NUCLEOTIDE SEQUENCE [LARGE SCALE GENOMIC DNA]</scope>
    <source>
        <strain evidence="15 16">MASK1Z-5</strain>
    </source>
</reference>
<keyword evidence="7 9" id="KW-0129">CBS domain</keyword>
<comment type="similarity">
    <text evidence="2">Belongs to the UPF0053 family.</text>
</comment>
<protein>
    <submittedName>
        <fullName evidence="15">HlyC/CorC family transporter</fullName>
    </submittedName>
</protein>
<evidence type="ECO:0000256" key="11">
    <source>
        <dbReference type="SAM" id="MobiDB-lite"/>
    </source>
</evidence>
<feature type="region of interest" description="Disordered" evidence="11">
    <location>
        <begin position="430"/>
        <end position="455"/>
    </location>
</feature>
<dbReference type="InterPro" id="IPR046342">
    <property type="entry name" value="CBS_dom_sf"/>
</dbReference>
<dbReference type="PROSITE" id="PS51371">
    <property type="entry name" value="CBS"/>
    <property type="match status" value="2"/>
</dbReference>
<evidence type="ECO:0000256" key="2">
    <source>
        <dbReference type="ARBA" id="ARBA00006337"/>
    </source>
</evidence>
<dbReference type="InterPro" id="IPR005170">
    <property type="entry name" value="Transptr-assoc_dom"/>
</dbReference>
<feature type="domain" description="CBS" evidence="13">
    <location>
        <begin position="220"/>
        <end position="279"/>
    </location>
</feature>
<feature type="region of interest" description="Disordered" evidence="11">
    <location>
        <begin position="340"/>
        <end position="359"/>
    </location>
</feature>
<dbReference type="Gene3D" id="3.30.465.10">
    <property type="match status" value="1"/>
</dbReference>
<evidence type="ECO:0000313" key="15">
    <source>
        <dbReference type="EMBL" id="MBK0330385.1"/>
    </source>
</evidence>
<feature type="transmembrane region" description="Helical" evidence="12">
    <location>
        <begin position="98"/>
        <end position="118"/>
    </location>
</feature>
<keyword evidence="5" id="KW-0677">Repeat</keyword>
<dbReference type="CDD" id="cd04590">
    <property type="entry name" value="CBS_pair_CorC_HlyC_assoc"/>
    <property type="match status" value="1"/>
</dbReference>
<evidence type="ECO:0000256" key="8">
    <source>
        <dbReference type="ARBA" id="ARBA00023136"/>
    </source>
</evidence>
<dbReference type="InterPro" id="IPR051676">
    <property type="entry name" value="UPF0053_domain"/>
</dbReference>